<dbReference type="OrthoDB" id="9782766at2"/>
<organism evidence="4 5">
    <name type="scientific">Leptospira tipperaryensis</name>
    <dbReference type="NCBI Taxonomy" id="2564040"/>
    <lineage>
        <taxon>Bacteria</taxon>
        <taxon>Pseudomonadati</taxon>
        <taxon>Spirochaetota</taxon>
        <taxon>Spirochaetia</taxon>
        <taxon>Leptospirales</taxon>
        <taxon>Leptospiraceae</taxon>
        <taxon>Leptospira</taxon>
    </lineage>
</organism>
<keyword evidence="3" id="KW-0325">Glycoprotein</keyword>
<dbReference type="GO" id="GO:0005509">
    <property type="term" value="F:calcium ion binding"/>
    <property type="evidence" value="ECO:0007669"/>
    <property type="project" value="InterPro"/>
</dbReference>
<dbReference type="PANTHER" id="PTHR36220:SF1">
    <property type="entry name" value="GAMMA TUBULIN COMPLEX COMPONENT C-TERMINAL DOMAIN-CONTAINING PROTEIN"/>
    <property type="match status" value="1"/>
</dbReference>
<keyword evidence="1" id="KW-0732">Signal</keyword>
<dbReference type="GO" id="GO:0016020">
    <property type="term" value="C:membrane"/>
    <property type="evidence" value="ECO:0007669"/>
    <property type="project" value="InterPro"/>
</dbReference>
<dbReference type="EMBL" id="CP015217">
    <property type="protein sequence ID" value="AOP35149.1"/>
    <property type="molecule type" value="Genomic_DNA"/>
</dbReference>
<evidence type="ECO:0000256" key="2">
    <source>
        <dbReference type="ARBA" id="ARBA00022737"/>
    </source>
</evidence>
<dbReference type="Pfam" id="PF05345">
    <property type="entry name" value="He_PIG"/>
    <property type="match status" value="1"/>
</dbReference>
<evidence type="ECO:0000313" key="4">
    <source>
        <dbReference type="EMBL" id="AOP35149.1"/>
    </source>
</evidence>
<dbReference type="InterPro" id="IPR015919">
    <property type="entry name" value="Cadherin-like_sf"/>
</dbReference>
<reference evidence="4 5" key="1">
    <citation type="submission" date="2016-04" db="EMBL/GenBank/DDBJ databases">
        <title>Complete genome seqeunce of Leptospira alstonii serovar Room22.</title>
        <authorList>
            <person name="Nally J.E."/>
            <person name="Bayles D.O."/>
            <person name="Hurley D."/>
            <person name="Fanning S."/>
            <person name="McMahon B.J."/>
            <person name="Arent Z."/>
        </authorList>
    </citation>
    <scope>NUCLEOTIDE SEQUENCE [LARGE SCALE GENOMIC DNA]</scope>
    <source>
        <strain evidence="4 5">GWTS #1</strain>
    </source>
</reference>
<dbReference type="SMART" id="SM00191">
    <property type="entry name" value="Int_alpha"/>
    <property type="match status" value="6"/>
</dbReference>
<dbReference type="KEGG" id="laj:A0128_15660"/>
<evidence type="ECO:0000313" key="5">
    <source>
        <dbReference type="Proteomes" id="UP000094197"/>
    </source>
</evidence>
<dbReference type="InterPro" id="IPR013517">
    <property type="entry name" value="FG-GAP"/>
</dbReference>
<name>A0A1D7UZY7_9LEPT</name>
<dbReference type="SUPFAM" id="SSF69318">
    <property type="entry name" value="Integrin alpha N-terminal domain"/>
    <property type="match status" value="2"/>
</dbReference>
<keyword evidence="5" id="KW-1185">Reference proteome</keyword>
<dbReference type="Pfam" id="PF14312">
    <property type="entry name" value="FG-GAP_2"/>
    <property type="match status" value="7"/>
</dbReference>
<dbReference type="Gene3D" id="2.130.10.130">
    <property type="entry name" value="Integrin alpha, N-terminal"/>
    <property type="match status" value="4"/>
</dbReference>
<protein>
    <recommendedName>
        <fullName evidence="6">Integrin</fullName>
    </recommendedName>
</protein>
<dbReference type="InterPro" id="IPR028994">
    <property type="entry name" value="Integrin_alpha_N"/>
</dbReference>
<dbReference type="InterPro" id="IPR013519">
    <property type="entry name" value="Int_alpha_beta-p"/>
</dbReference>
<accession>A0A1D7UZY7</accession>
<dbReference type="RefSeq" id="WP_069608361.1">
    <property type="nucleotide sequence ID" value="NZ_CP015217.1"/>
</dbReference>
<evidence type="ECO:0008006" key="6">
    <source>
        <dbReference type="Google" id="ProtNLM"/>
    </source>
</evidence>
<keyword evidence="2" id="KW-0677">Repeat</keyword>
<proteinExistence type="predicted"/>
<gene>
    <name evidence="4" type="ORF">A0128_15660</name>
</gene>
<evidence type="ECO:0000256" key="3">
    <source>
        <dbReference type="ARBA" id="ARBA00023180"/>
    </source>
</evidence>
<sequence>MYSRDNFQKMTIAKIGILYDQGKFVFKNFTSRKIISVFLIFLSNTSFINCLNGGEEQQLLLNFFVTTDPPISNLKYSISTYQYAKYVSIPTLRPSIQGTPTNYSVSPALPQGLAIDPKTGFISGTPVEVISSTEFTITASNFGNSATTTLILSPTSSQWGNAAYVKASNVDIADYFGNTVAIDGDTMVVGAYLESSNQTSITNGASGSSDNSADGSGAVYVYKRTNGVWVQEAYLKGSNAETGDWFGYSLAISGDTIVVGAYLESSNQITITNGGTASPDNSAGAAGAVYVYRRTGTTWTEEAYLKAPNAEAGDLFGYSVAINGDTIVVGAIMEASNQVTITNGNSASADNSAGSAGAVYVYKRTGTTWTQEAYLKASNAEAGDLFGSSVTVYGETIAVGATGEASNQITITNGAGSSANNTAWSAGAVYVYKRTGTNWAQEAYLKPDTAPAGYQLGYSLTMDGDTIAAGATGASEGAVYVYTRTGTTWTQEQAITPSNPVSVSLFGYSISLSGNSIAVGTYWEYGNEDKIINGTTASTDNSLPESGATYIYKRTGTTWTQESYIKAANVQSGDWFGNSVAISGDTVIAGAPQEDCGQNTITQGILGNWNEEKPNSGAVYIFNR</sequence>
<dbReference type="PANTHER" id="PTHR36220">
    <property type="entry name" value="UNNAMED PRODUCT"/>
    <property type="match status" value="1"/>
</dbReference>
<evidence type="ECO:0000256" key="1">
    <source>
        <dbReference type="ARBA" id="ARBA00022729"/>
    </source>
</evidence>
<dbReference type="AlphaFoldDB" id="A0A1D7UZY7"/>
<dbReference type="SUPFAM" id="SSF49313">
    <property type="entry name" value="Cadherin-like"/>
    <property type="match status" value="1"/>
</dbReference>
<dbReference type="Proteomes" id="UP000094197">
    <property type="component" value="Chromosome 1"/>
</dbReference>